<protein>
    <submittedName>
        <fullName evidence="1">Uncharacterized protein</fullName>
    </submittedName>
</protein>
<gene>
    <name evidence="1" type="ORF">RsY01_1349</name>
</gene>
<dbReference type="EMBL" id="BEDT01000003">
    <property type="protein sequence ID" value="GAX47748.1"/>
    <property type="molecule type" value="Genomic_DNA"/>
</dbReference>
<evidence type="ECO:0000313" key="2">
    <source>
        <dbReference type="Proteomes" id="UP000218689"/>
    </source>
</evidence>
<keyword evidence="2" id="KW-1185">Reference proteome</keyword>
<dbReference type="Proteomes" id="UP000218689">
    <property type="component" value="Unassembled WGS sequence"/>
</dbReference>
<accession>A0A224X0I8</accession>
<name>A0A224X0I8_9LACT</name>
<organism evidence="1 2">
    <name type="scientific">Pseudolactococcus reticulitermitis</name>
    <dbReference type="NCBI Taxonomy" id="2025039"/>
    <lineage>
        <taxon>Bacteria</taxon>
        <taxon>Bacillati</taxon>
        <taxon>Bacillota</taxon>
        <taxon>Bacilli</taxon>
        <taxon>Lactobacillales</taxon>
        <taxon>Streptococcaceae</taxon>
        <taxon>Pseudolactococcus</taxon>
    </lineage>
</organism>
<comment type="caution">
    <text evidence="1">The sequence shown here is derived from an EMBL/GenBank/DDBJ whole genome shotgun (WGS) entry which is preliminary data.</text>
</comment>
<proteinExistence type="predicted"/>
<sequence>MGVLKIVGSLILIGLGAWGTVLEAKWLKEQADKNK</sequence>
<evidence type="ECO:0000313" key="1">
    <source>
        <dbReference type="EMBL" id="GAX47748.1"/>
    </source>
</evidence>
<dbReference type="AlphaFoldDB" id="A0A224X0I8"/>
<reference evidence="2" key="1">
    <citation type="submission" date="2017-08" db="EMBL/GenBank/DDBJ databases">
        <title>Draft genome sequence of Lactococcus sp. strain Rs-Y01, isolated from the gut of the lower termite Reticulitermes speratus.</title>
        <authorList>
            <person name="Ohkuma M."/>
            <person name="Yuki M."/>
        </authorList>
    </citation>
    <scope>NUCLEOTIDE SEQUENCE [LARGE SCALE GENOMIC DNA]</scope>
    <source>
        <strain evidence="2">Rs-Y01</strain>
    </source>
</reference>